<dbReference type="Proteomes" id="UP000230215">
    <property type="component" value="Unassembled WGS sequence"/>
</dbReference>
<accession>A0A2M7H104</accession>
<evidence type="ECO:0000313" key="1">
    <source>
        <dbReference type="EMBL" id="PIW34828.1"/>
    </source>
</evidence>
<sequence>MFTKTYKMIGFLALSGLFCALFLFVPSNIYAVENTNITQASDNVAPIANGLPTGFYQFNKLEILKDPIVDEPPATIEVIQKNEKSCVVYENGKTDEPLPCVFNGDQNNNYYIVQIEESTTLLGVNQEPALLSDFQAGDKINVLGRLSADSKNIRAAVMRNLETKDFHQSLSGTIKKVENGGFTITLTNGNEILVKTPIVKGAQVTVKGVFDKVNSMVSNVLSILIKPTIVLQEK</sequence>
<name>A0A2M7H104_9BACT</name>
<organism evidence="1 2">
    <name type="scientific">Candidatus Nealsonbacteria bacterium CG15_BIG_FIL_POST_REV_8_21_14_020_37_12</name>
    <dbReference type="NCBI Taxonomy" id="1974716"/>
    <lineage>
        <taxon>Bacteria</taxon>
        <taxon>Candidatus Nealsoniibacteriota</taxon>
    </lineage>
</organism>
<comment type="caution">
    <text evidence="1">The sequence shown here is derived from an EMBL/GenBank/DDBJ whole genome shotgun (WGS) entry which is preliminary data.</text>
</comment>
<proteinExistence type="predicted"/>
<reference evidence="2" key="1">
    <citation type="submission" date="2017-09" db="EMBL/GenBank/DDBJ databases">
        <title>Depth-based differentiation of microbial function through sediment-hosted aquifers and enrichment of novel symbionts in the deep terrestrial subsurface.</title>
        <authorList>
            <person name="Probst A.J."/>
            <person name="Ladd B."/>
            <person name="Jarett J.K."/>
            <person name="Geller-Mcgrath D.E."/>
            <person name="Sieber C.M.K."/>
            <person name="Emerson J.B."/>
            <person name="Anantharaman K."/>
            <person name="Thomas B.C."/>
            <person name="Malmstrom R."/>
            <person name="Stieglmeier M."/>
            <person name="Klingl A."/>
            <person name="Woyke T."/>
            <person name="Ryan C.M."/>
            <person name="Banfield J.F."/>
        </authorList>
    </citation>
    <scope>NUCLEOTIDE SEQUENCE [LARGE SCALE GENOMIC DNA]</scope>
</reference>
<evidence type="ECO:0008006" key="3">
    <source>
        <dbReference type="Google" id="ProtNLM"/>
    </source>
</evidence>
<dbReference type="AlphaFoldDB" id="A0A2M7H104"/>
<evidence type="ECO:0000313" key="2">
    <source>
        <dbReference type="Proteomes" id="UP000230215"/>
    </source>
</evidence>
<feature type="non-terminal residue" evidence="1">
    <location>
        <position position="234"/>
    </location>
</feature>
<gene>
    <name evidence="1" type="ORF">COW25_02120</name>
</gene>
<dbReference type="EMBL" id="PFGB01000066">
    <property type="protein sequence ID" value="PIW34828.1"/>
    <property type="molecule type" value="Genomic_DNA"/>
</dbReference>
<protein>
    <recommendedName>
        <fullName evidence="3">DUF5666 domain-containing protein</fullName>
    </recommendedName>
</protein>